<dbReference type="EMBL" id="CADEAL010000335">
    <property type="protein sequence ID" value="CAB1418619.1"/>
    <property type="molecule type" value="Genomic_DNA"/>
</dbReference>
<organism evidence="1 2">
    <name type="scientific">Pleuronectes platessa</name>
    <name type="common">European plaice</name>
    <dbReference type="NCBI Taxonomy" id="8262"/>
    <lineage>
        <taxon>Eukaryota</taxon>
        <taxon>Metazoa</taxon>
        <taxon>Chordata</taxon>
        <taxon>Craniata</taxon>
        <taxon>Vertebrata</taxon>
        <taxon>Euteleostomi</taxon>
        <taxon>Actinopterygii</taxon>
        <taxon>Neopterygii</taxon>
        <taxon>Teleostei</taxon>
        <taxon>Neoteleostei</taxon>
        <taxon>Acanthomorphata</taxon>
        <taxon>Carangaria</taxon>
        <taxon>Pleuronectiformes</taxon>
        <taxon>Pleuronectoidei</taxon>
        <taxon>Pleuronectidae</taxon>
        <taxon>Pleuronectes</taxon>
    </lineage>
</organism>
<reference evidence="1" key="1">
    <citation type="submission" date="2020-03" db="EMBL/GenBank/DDBJ databases">
        <authorList>
            <person name="Weist P."/>
        </authorList>
    </citation>
    <scope>NUCLEOTIDE SEQUENCE</scope>
</reference>
<name>A0A9N7TV03_PLEPL</name>
<dbReference type="Proteomes" id="UP001153269">
    <property type="component" value="Unassembled WGS sequence"/>
</dbReference>
<comment type="caution">
    <text evidence="1">The sequence shown here is derived from an EMBL/GenBank/DDBJ whole genome shotgun (WGS) entry which is preliminary data.</text>
</comment>
<protein>
    <submittedName>
        <fullName evidence="1">Uncharacterized protein</fullName>
    </submittedName>
</protein>
<evidence type="ECO:0000313" key="2">
    <source>
        <dbReference type="Proteomes" id="UP001153269"/>
    </source>
</evidence>
<dbReference type="AlphaFoldDB" id="A0A9N7TV03"/>
<proteinExistence type="predicted"/>
<sequence length="123" mass="13761">MRWCIVMHEYDFASEGTALLFVPRKKVVSQKLYVLCRGHFHTVRDPEGAYQLSPHDSGPKHDSATSLLTSQPCWDMVAIHQPSSTPSIRTIKGCTALILDRGDDDVHKEGFSLFLLPSSFADD</sequence>
<keyword evidence="2" id="KW-1185">Reference proteome</keyword>
<evidence type="ECO:0000313" key="1">
    <source>
        <dbReference type="EMBL" id="CAB1418619.1"/>
    </source>
</evidence>
<accession>A0A9N7TV03</accession>
<gene>
    <name evidence="1" type="ORF">PLEPLA_LOCUS6445</name>
</gene>